<keyword evidence="3" id="KW-0815">Transposition</keyword>
<accession>A0A937VZS4</accession>
<feature type="compositionally biased region" description="Basic and acidic residues" evidence="5">
    <location>
        <begin position="17"/>
        <end position="29"/>
    </location>
</feature>
<evidence type="ECO:0000313" key="8">
    <source>
        <dbReference type="EMBL" id="MBM3224121.1"/>
    </source>
</evidence>
<feature type="domain" description="Insertion element IS1 protein InsA helix-turn-helix" evidence="7">
    <location>
        <begin position="49"/>
        <end position="89"/>
    </location>
</feature>
<dbReference type="PANTHER" id="PTHR47923">
    <property type="entry name" value="INSERTION ELEMENT IS1 1 PROTEIN INSA-RELATED"/>
    <property type="match status" value="1"/>
</dbReference>
<name>A0A937VZS4_UNCTE</name>
<feature type="compositionally biased region" description="Acidic residues" evidence="5">
    <location>
        <begin position="96"/>
        <end position="106"/>
    </location>
</feature>
<dbReference type="Pfam" id="PF12759">
    <property type="entry name" value="HTH_Tnp_IS1"/>
    <property type="match status" value="1"/>
</dbReference>
<gene>
    <name evidence="8" type="ORF">FJZ47_09995</name>
</gene>
<dbReference type="GO" id="GO:0006313">
    <property type="term" value="P:DNA transposition"/>
    <property type="evidence" value="ECO:0007669"/>
    <property type="project" value="InterPro"/>
</dbReference>
<evidence type="ECO:0000256" key="5">
    <source>
        <dbReference type="SAM" id="MobiDB-lite"/>
    </source>
</evidence>
<sequence length="106" mass="11714">MMMTQLLPCPDCQGTDMVRHRTSPDGKQRYRCRACPERGRIFLLDDSYAGHSSEVKQQIVERAMNASGMRDTARVLHVSPTTVMKKLKKGPGAPAGEEEGVEIVAP</sequence>
<evidence type="ECO:0000256" key="1">
    <source>
        <dbReference type="ARBA" id="ARBA00004091"/>
    </source>
</evidence>
<dbReference type="InterPro" id="IPR051252">
    <property type="entry name" value="IS1_transposase_InsA"/>
</dbReference>
<keyword evidence="4" id="KW-0233">DNA recombination</keyword>
<dbReference type="InterPro" id="IPR003220">
    <property type="entry name" value="InsA_N_dom_Znf"/>
</dbReference>
<dbReference type="PANTHER" id="PTHR47923:SF1">
    <property type="entry name" value="INSERTION ELEMENT IS1 1 PROTEIN INSA-RELATED"/>
    <property type="match status" value="1"/>
</dbReference>
<evidence type="ECO:0000256" key="2">
    <source>
        <dbReference type="ARBA" id="ARBA00006212"/>
    </source>
</evidence>
<dbReference type="InterPro" id="IPR024431">
    <property type="entry name" value="InsA_HTH_dom"/>
</dbReference>
<comment type="function">
    <text evidence="1">Absolutely required for transposition of IS1.</text>
</comment>
<proteinExistence type="inferred from homology"/>
<evidence type="ECO:0000259" key="7">
    <source>
        <dbReference type="Pfam" id="PF12759"/>
    </source>
</evidence>
<dbReference type="EMBL" id="VGLS01000262">
    <property type="protein sequence ID" value="MBM3224121.1"/>
    <property type="molecule type" value="Genomic_DNA"/>
</dbReference>
<feature type="domain" description="InsA N-terminal zinc ribbon" evidence="6">
    <location>
        <begin position="8"/>
        <end position="35"/>
    </location>
</feature>
<protein>
    <submittedName>
        <fullName evidence="8">IS1 family transposase</fullName>
    </submittedName>
</protein>
<reference evidence="8" key="1">
    <citation type="submission" date="2019-03" db="EMBL/GenBank/DDBJ databases">
        <title>Lake Tanganyika Metagenome-Assembled Genomes (MAGs).</title>
        <authorList>
            <person name="Tran P."/>
        </authorList>
    </citation>
    <scope>NUCLEOTIDE SEQUENCE</scope>
    <source>
        <strain evidence="8">K_DeepCast_65m_m2_066</strain>
    </source>
</reference>
<comment type="caution">
    <text evidence="8">The sequence shown here is derived from an EMBL/GenBank/DDBJ whole genome shotgun (WGS) entry which is preliminary data.</text>
</comment>
<evidence type="ECO:0000256" key="3">
    <source>
        <dbReference type="ARBA" id="ARBA00022578"/>
    </source>
</evidence>
<feature type="region of interest" description="Disordered" evidence="5">
    <location>
        <begin position="84"/>
        <end position="106"/>
    </location>
</feature>
<organism evidence="8 9">
    <name type="scientific">Tectimicrobiota bacterium</name>
    <dbReference type="NCBI Taxonomy" id="2528274"/>
    <lineage>
        <taxon>Bacteria</taxon>
        <taxon>Pseudomonadati</taxon>
        <taxon>Nitrospinota/Tectimicrobiota group</taxon>
        <taxon>Candidatus Tectimicrobiota</taxon>
    </lineage>
</organism>
<dbReference type="AlphaFoldDB" id="A0A937VZS4"/>
<feature type="region of interest" description="Disordered" evidence="5">
    <location>
        <begin position="1"/>
        <end position="29"/>
    </location>
</feature>
<evidence type="ECO:0000313" key="9">
    <source>
        <dbReference type="Proteomes" id="UP000712673"/>
    </source>
</evidence>
<dbReference type="Pfam" id="PF03811">
    <property type="entry name" value="Zn_ribbon_InsA"/>
    <property type="match status" value="1"/>
</dbReference>
<evidence type="ECO:0000256" key="4">
    <source>
        <dbReference type="ARBA" id="ARBA00023172"/>
    </source>
</evidence>
<dbReference type="Proteomes" id="UP000712673">
    <property type="component" value="Unassembled WGS sequence"/>
</dbReference>
<evidence type="ECO:0000259" key="6">
    <source>
        <dbReference type="Pfam" id="PF03811"/>
    </source>
</evidence>
<comment type="similarity">
    <text evidence="2">Belongs to the IS1 elements InsA family.</text>
</comment>